<dbReference type="InterPro" id="IPR036365">
    <property type="entry name" value="PGBD-like_sf"/>
</dbReference>
<protein>
    <submittedName>
        <fullName evidence="4">Peptidoglycan-binding protein</fullName>
    </submittedName>
</protein>
<proteinExistence type="predicted"/>
<keyword evidence="2" id="KW-0175">Coiled coil</keyword>
<evidence type="ECO:0000313" key="5">
    <source>
        <dbReference type="Proteomes" id="UP000650628"/>
    </source>
</evidence>
<dbReference type="GO" id="GO:0030313">
    <property type="term" value="C:cell envelope"/>
    <property type="evidence" value="ECO:0007669"/>
    <property type="project" value="UniProtKB-SubCell"/>
</dbReference>
<dbReference type="RefSeq" id="WP_203954300.1">
    <property type="nucleotide sequence ID" value="NZ_BOOO01000019.1"/>
</dbReference>
<dbReference type="InterPro" id="IPR002477">
    <property type="entry name" value="Peptidoglycan-bd-like"/>
</dbReference>
<evidence type="ECO:0000256" key="1">
    <source>
        <dbReference type="ARBA" id="ARBA00004196"/>
    </source>
</evidence>
<evidence type="ECO:0000256" key="2">
    <source>
        <dbReference type="ARBA" id="ARBA00023054"/>
    </source>
</evidence>
<comment type="subcellular location">
    <subcellularLocation>
        <location evidence="1">Cell envelope</location>
    </subcellularLocation>
</comment>
<dbReference type="SUPFAM" id="SSF47090">
    <property type="entry name" value="PGBD-like"/>
    <property type="match status" value="1"/>
</dbReference>
<evidence type="ECO:0000313" key="4">
    <source>
        <dbReference type="EMBL" id="GII30332.1"/>
    </source>
</evidence>
<reference evidence="4 5" key="1">
    <citation type="submission" date="2021-01" db="EMBL/GenBank/DDBJ databases">
        <title>Whole genome shotgun sequence of Planotetraspora mira NBRC 15435.</title>
        <authorList>
            <person name="Komaki H."/>
            <person name="Tamura T."/>
        </authorList>
    </citation>
    <scope>NUCLEOTIDE SEQUENCE [LARGE SCALE GENOMIC DNA]</scope>
    <source>
        <strain evidence="4 5">NBRC 15435</strain>
    </source>
</reference>
<feature type="domain" description="Peptidoglycan binding-like" evidence="3">
    <location>
        <begin position="117"/>
        <end position="163"/>
    </location>
</feature>
<comment type="caution">
    <text evidence="4">The sequence shown here is derived from an EMBL/GenBank/DDBJ whole genome shotgun (WGS) entry which is preliminary data.</text>
</comment>
<dbReference type="Proteomes" id="UP000650628">
    <property type="component" value="Unassembled WGS sequence"/>
</dbReference>
<dbReference type="InterPro" id="IPR050465">
    <property type="entry name" value="UPF0194_transport"/>
</dbReference>
<gene>
    <name evidence="4" type="ORF">Pmi06nite_37740</name>
</gene>
<dbReference type="Gene3D" id="1.10.101.10">
    <property type="entry name" value="PGBD-like superfamily/PGBD"/>
    <property type="match status" value="1"/>
</dbReference>
<keyword evidence="5" id="KW-1185">Reference proteome</keyword>
<dbReference type="PANTHER" id="PTHR32347">
    <property type="entry name" value="EFFLUX SYSTEM COMPONENT YKNX-RELATED"/>
    <property type="match status" value="1"/>
</dbReference>
<dbReference type="EMBL" id="BOOO01000019">
    <property type="protein sequence ID" value="GII30332.1"/>
    <property type="molecule type" value="Genomic_DNA"/>
</dbReference>
<evidence type="ECO:0000259" key="3">
    <source>
        <dbReference type="Pfam" id="PF01471"/>
    </source>
</evidence>
<dbReference type="Gene3D" id="2.40.30.170">
    <property type="match status" value="1"/>
</dbReference>
<dbReference type="InterPro" id="IPR036366">
    <property type="entry name" value="PGBDSf"/>
</dbReference>
<dbReference type="Pfam" id="PF01471">
    <property type="entry name" value="PG_binding_1"/>
    <property type="match status" value="1"/>
</dbReference>
<dbReference type="AlphaFoldDB" id="A0A8J3TQQ4"/>
<name>A0A8J3TQQ4_9ACTN</name>
<accession>A0A8J3TQQ4</accession>
<organism evidence="4 5">
    <name type="scientific">Planotetraspora mira</name>
    <dbReference type="NCBI Taxonomy" id="58121"/>
    <lineage>
        <taxon>Bacteria</taxon>
        <taxon>Bacillati</taxon>
        <taxon>Actinomycetota</taxon>
        <taxon>Actinomycetes</taxon>
        <taxon>Streptosporangiales</taxon>
        <taxon>Streptosporangiaceae</taxon>
        <taxon>Planotetraspora</taxon>
    </lineage>
</organism>
<sequence>MNRPIAVLAGVVVLAGTGGAWAVLRNDPPPASAAPVATGTAPVVRTDIAQRQMVNGTLAYEGEYQVLGSGAVVTRLPAVGSTITRGQTLYEAAGRRVPLLYGSRPAWRTLTLGVADGADVRQLEVNLRALGYTGLTVDRHYSLATYHAVRRWQHDAHLPVTGTVPLGQVVFLPVALRVTGHDAKLGAPAGGPVLHGTSRVPIVSVRLDPAQVPSVRRGAQVQVTLPDGGTRDGRVTVVSPVASTSGGPDGPDGQAQSTVPVTIRLSGRPGNTLDQALVQVSLIMEERKDVLAVPIVALLARPGGTFAVVAAGRPVPVQVGLFDESAGLVEVTGVAEGMSVEVPAR</sequence>